<dbReference type="EMBL" id="CM039428">
    <property type="protein sequence ID" value="KAI4351237.1"/>
    <property type="molecule type" value="Genomic_DNA"/>
</dbReference>
<accession>A0ACB9PR68</accession>
<reference evidence="1 2" key="1">
    <citation type="journal article" date="2022" name="DNA Res.">
        <title>Chromosomal-level genome assembly of the orchid tree Bauhinia variegata (Leguminosae; Cercidoideae) supports the allotetraploid origin hypothesis of Bauhinia.</title>
        <authorList>
            <person name="Zhong Y."/>
            <person name="Chen Y."/>
            <person name="Zheng D."/>
            <person name="Pang J."/>
            <person name="Liu Y."/>
            <person name="Luo S."/>
            <person name="Meng S."/>
            <person name="Qian L."/>
            <person name="Wei D."/>
            <person name="Dai S."/>
            <person name="Zhou R."/>
        </authorList>
    </citation>
    <scope>NUCLEOTIDE SEQUENCE [LARGE SCALE GENOMIC DNA]</scope>
    <source>
        <strain evidence="1">BV-YZ2020</strain>
    </source>
</reference>
<keyword evidence="2" id="KW-1185">Reference proteome</keyword>
<comment type="caution">
    <text evidence="1">The sequence shown here is derived from an EMBL/GenBank/DDBJ whole genome shotgun (WGS) entry which is preliminary data.</text>
</comment>
<dbReference type="Proteomes" id="UP000828941">
    <property type="component" value="Chromosome 3"/>
</dbReference>
<evidence type="ECO:0000313" key="2">
    <source>
        <dbReference type="Proteomes" id="UP000828941"/>
    </source>
</evidence>
<gene>
    <name evidence="1" type="ORF">L6164_005614</name>
</gene>
<protein>
    <submittedName>
        <fullName evidence="1">Uncharacterized protein</fullName>
    </submittedName>
</protein>
<proteinExistence type="predicted"/>
<sequence length="1428" mass="146541">MATSREENPYEGGGLGTGGKFPKRPFRRSTHTTPYDRPATAVRNPSGNNSWLSKLVDPAQRLITYSAHRLFSSVRKRLGAPPPPTPPQQPSSAIEQEVRDDHLEAAAFVINDSSQDKQEVEETGIQTNCSDRGGFTELEKLLKQKTFTRSEVDRLTALLHSKTVDSPVRVQKRTEGVPSELISSHEQKEEFPKTPALENGVESHLVSTSVFNSSALDEDVASPAELAKAYMGSRQSKVSPSILSLQSPALREDTTPLKHQYFPPKSSVLPIVPRTSSQTRVPENGSITSRSRGRSAIYSMARTPYARVYPTSTSKAVEGGPSSSYHSPLDHDNPSGSKQGALKRRSSVLENDIGTLGPIRRIRHKSNLLTSRALSFPVSGSPLSIARSGAGVSATPQPSSSMRNTPLTGEAMHNRDDTMPSTIIPPLPTKSTEMATKILQQLDKLVSPKEKSSQLKLPTVTKLSPSMLHGQARLSMETVDSSKFLHNIGDDKVDASVENLSAGGQKISSMTQNKVENGPLKLLATSDATIADATVPSRQTPSSSKSVGSSMMKPVSYPPQKKRAFHMSAHEDYLELDDDDGIPNGVASGKEKTNFTAVTGNIVSTTENILQDKPPASSIFKPLKSSVLDDKTNVGTADGSMVDEEVAISTSVTPSSSPTLTTGTVAAARQPVLGSDKATSPNGSIAAPSFGNKVASSAELTATAPKFGFGEKIDSSKESVTDASGFNFSTNKISDNVPKMPFKFGGESMGSKFGVSSDSKSENLISPTTVGSATDSMPKVPESVNGDGKTNLVTGFSVRSSEPSVSSTALTSLSTSTTGIFTFGHSSNQNNGSLASSPSFPSSQFAPLVTHNSSSQNSLSSSFCLTSSNTSNTAASSTSTGTGTGTPVSTPAITASTTSSFSNSAVSSSPAPTIFKFGTSLSPSTSLPISTSVSEPVEIKTRQDSGFGNLSSTPFGTSSAAGGTGSSIFRFNTSAVTSVNNQSEVPGFTADSGSALGANNQSQGSLFSSGSGSALGANNQSQGAVSSSGFGSISGTNSQSQGTVSSSGDGPAFGTNGQSQGTVPTSGSGSSLVTNSQSQGFVFSSGSGLALSANNQSQGSVFSSSSGSAFGANNQSQGSIFSASGGSALGGQVSPATTGFAPSTQSQPFQFGSSPSFGLAGNTALSSGNSVFASSSPATNVFNPGTTFGLTPTSSSAANSVSSNSGTTSSPFGASSWQPSKSPFGNTFSSTSSGFSFGASNASSSSSSVFSFGASTASSSSSGFSFGASTSASATSSPLVFGSSNGASSSPLFSFASAATTSTQPVFPAPNSAFTFNSAPSSNNNDQMSMEDSMAEDAVQATPPAAAPIFGQQPASQSNFVFGAQTPSGSSPFQFGSQQNVNVTPPNPSPFQASGTLDFNAGGSFSLGTGGDKSGRRILKVKGKHRKK</sequence>
<organism evidence="1 2">
    <name type="scientific">Bauhinia variegata</name>
    <name type="common">Purple orchid tree</name>
    <name type="synonym">Phanera variegata</name>
    <dbReference type="NCBI Taxonomy" id="167791"/>
    <lineage>
        <taxon>Eukaryota</taxon>
        <taxon>Viridiplantae</taxon>
        <taxon>Streptophyta</taxon>
        <taxon>Embryophyta</taxon>
        <taxon>Tracheophyta</taxon>
        <taxon>Spermatophyta</taxon>
        <taxon>Magnoliopsida</taxon>
        <taxon>eudicotyledons</taxon>
        <taxon>Gunneridae</taxon>
        <taxon>Pentapetalae</taxon>
        <taxon>rosids</taxon>
        <taxon>fabids</taxon>
        <taxon>Fabales</taxon>
        <taxon>Fabaceae</taxon>
        <taxon>Cercidoideae</taxon>
        <taxon>Cercideae</taxon>
        <taxon>Bauhiniinae</taxon>
        <taxon>Bauhinia</taxon>
    </lineage>
</organism>
<name>A0ACB9PR68_BAUVA</name>
<evidence type="ECO:0000313" key="1">
    <source>
        <dbReference type="EMBL" id="KAI4351237.1"/>
    </source>
</evidence>